<evidence type="ECO:0000313" key="3">
    <source>
        <dbReference type="Proteomes" id="UP000192247"/>
    </source>
</evidence>
<dbReference type="AlphaFoldDB" id="A0A1V9X759"/>
<sequence>MFAYTSIFSAGHSLQRWAEDPEADQRERDKEDEEKEEKIEREDPEEFARQRAWDAWKDDHRRGEGNRMNMG</sequence>
<evidence type="ECO:0000256" key="1">
    <source>
        <dbReference type="SAM" id="MobiDB-lite"/>
    </source>
</evidence>
<dbReference type="Proteomes" id="UP000192247">
    <property type="component" value="Unassembled WGS sequence"/>
</dbReference>
<dbReference type="EMBL" id="MNPL01021145">
    <property type="protein sequence ID" value="OQR69419.1"/>
    <property type="molecule type" value="Genomic_DNA"/>
</dbReference>
<proteinExistence type="predicted"/>
<feature type="compositionally biased region" description="Basic and acidic residues" evidence="1">
    <location>
        <begin position="17"/>
        <end position="29"/>
    </location>
</feature>
<feature type="compositionally biased region" description="Basic and acidic residues" evidence="1">
    <location>
        <begin position="36"/>
        <end position="65"/>
    </location>
</feature>
<evidence type="ECO:0000313" key="2">
    <source>
        <dbReference type="EMBL" id="OQR69419.1"/>
    </source>
</evidence>
<reference evidence="2 3" key="1">
    <citation type="journal article" date="2017" name="Gigascience">
        <title>Draft genome of the honey bee ectoparasitic mite, Tropilaelaps mercedesae, is shaped by the parasitic life history.</title>
        <authorList>
            <person name="Dong X."/>
            <person name="Armstrong S.D."/>
            <person name="Xia D."/>
            <person name="Makepeace B.L."/>
            <person name="Darby A.C."/>
            <person name="Kadowaki T."/>
        </authorList>
    </citation>
    <scope>NUCLEOTIDE SEQUENCE [LARGE SCALE GENOMIC DNA]</scope>
    <source>
        <strain evidence="2">Wuxi-XJTLU</strain>
    </source>
</reference>
<protein>
    <submittedName>
        <fullName evidence="2">Immunoglobulin-binding protein 1-like</fullName>
    </submittedName>
</protein>
<dbReference type="InParanoid" id="A0A1V9X759"/>
<comment type="caution">
    <text evidence="2">The sequence shown here is derived from an EMBL/GenBank/DDBJ whole genome shotgun (WGS) entry which is preliminary data.</text>
</comment>
<organism evidence="2 3">
    <name type="scientific">Tropilaelaps mercedesae</name>
    <dbReference type="NCBI Taxonomy" id="418985"/>
    <lineage>
        <taxon>Eukaryota</taxon>
        <taxon>Metazoa</taxon>
        <taxon>Ecdysozoa</taxon>
        <taxon>Arthropoda</taxon>
        <taxon>Chelicerata</taxon>
        <taxon>Arachnida</taxon>
        <taxon>Acari</taxon>
        <taxon>Parasitiformes</taxon>
        <taxon>Mesostigmata</taxon>
        <taxon>Gamasina</taxon>
        <taxon>Dermanyssoidea</taxon>
        <taxon>Laelapidae</taxon>
        <taxon>Tropilaelaps</taxon>
    </lineage>
</organism>
<gene>
    <name evidence="2" type="ORF">BIW11_12273</name>
</gene>
<keyword evidence="3" id="KW-1185">Reference proteome</keyword>
<feature type="region of interest" description="Disordered" evidence="1">
    <location>
        <begin position="1"/>
        <end position="71"/>
    </location>
</feature>
<name>A0A1V9X759_9ACAR</name>
<dbReference type="STRING" id="418985.A0A1V9X759"/>
<accession>A0A1V9X759</accession>